<evidence type="ECO:0000313" key="2">
    <source>
        <dbReference type="Proteomes" id="UP000014974"/>
    </source>
</evidence>
<comment type="caution">
    <text evidence="1">The sequence shown here is derived from an EMBL/GenBank/DDBJ whole genome shotgun (WGS) entry which is preliminary data.</text>
</comment>
<name>S7VBZ6_9BACT</name>
<gene>
    <name evidence="1" type="ORF">ADICYQ_3151</name>
</gene>
<protein>
    <submittedName>
        <fullName evidence="1">Uncharacterized protein</fullName>
    </submittedName>
</protein>
<evidence type="ECO:0000313" key="1">
    <source>
        <dbReference type="EMBL" id="EPR67725.1"/>
    </source>
</evidence>
<sequence>MWFQQVIKRIVFNYTGFNHLNGFGDKSERSVIGKPFNFISETK</sequence>
<organism evidence="1 2">
    <name type="scientific">Cyclobacterium qasimii M12-11B</name>
    <dbReference type="NCBI Taxonomy" id="641524"/>
    <lineage>
        <taxon>Bacteria</taxon>
        <taxon>Pseudomonadati</taxon>
        <taxon>Bacteroidota</taxon>
        <taxon>Cytophagia</taxon>
        <taxon>Cytophagales</taxon>
        <taxon>Cyclobacteriaceae</taxon>
        <taxon>Cyclobacterium</taxon>
    </lineage>
</organism>
<dbReference type="AlphaFoldDB" id="S7VBZ6"/>
<accession>S7VBZ6</accession>
<proteinExistence type="predicted"/>
<dbReference type="EMBL" id="ATNM01000114">
    <property type="protein sequence ID" value="EPR67725.1"/>
    <property type="molecule type" value="Genomic_DNA"/>
</dbReference>
<dbReference type="Proteomes" id="UP000014974">
    <property type="component" value="Unassembled WGS sequence"/>
</dbReference>
<reference evidence="1 2" key="1">
    <citation type="journal article" date="2013" name="Genome Announc.">
        <title>Draft Genome Sequence of Cyclobacterium qasimii Strain M12-11BT, Isolated from Arctic Marine Sediment.</title>
        <authorList>
            <person name="Shivaji S."/>
            <person name="Ara S."/>
            <person name="Singh A."/>
            <person name="Kumar Pinnaka A."/>
        </authorList>
    </citation>
    <scope>NUCLEOTIDE SEQUENCE [LARGE SCALE GENOMIC DNA]</scope>
    <source>
        <strain evidence="1 2">M12-11B</strain>
    </source>
</reference>